<name>A0ABU8EYV5_9GAMM</name>
<accession>A0ABU8EYV5</accession>
<dbReference type="EMBL" id="JBAWKS010000002">
    <property type="protein sequence ID" value="MEI4551411.1"/>
    <property type="molecule type" value="Genomic_DNA"/>
</dbReference>
<evidence type="ECO:0000313" key="2">
    <source>
        <dbReference type="Proteomes" id="UP001382455"/>
    </source>
</evidence>
<comment type="caution">
    <text evidence="1">The sequence shown here is derived from an EMBL/GenBank/DDBJ whole genome shotgun (WGS) entry which is preliminary data.</text>
</comment>
<dbReference type="Pfam" id="PF10973">
    <property type="entry name" value="DUF2799"/>
    <property type="match status" value="1"/>
</dbReference>
<reference evidence="1 2" key="1">
    <citation type="submission" date="2023-12" db="EMBL/GenBank/DDBJ databases">
        <title>Friends and Foes: Symbiotic and Algicidal bacterial influence on Karenia brevis blooms.</title>
        <authorList>
            <person name="Fei C."/>
            <person name="Mohamed A.R."/>
            <person name="Booker A."/>
            <person name="Arshad M."/>
            <person name="Klass S."/>
            <person name="Ahn S."/>
            <person name="Gilbert P.M."/>
            <person name="Heil C.A."/>
            <person name="Martinez J.M."/>
            <person name="Amin S.A."/>
        </authorList>
    </citation>
    <scope>NUCLEOTIDE SEQUENCE [LARGE SCALE GENOMIC DNA]</scope>
    <source>
        <strain evidence="1 2">CE15</strain>
    </source>
</reference>
<keyword evidence="2" id="KW-1185">Reference proteome</keyword>
<sequence>MRNNLNLGLIIGFMALAGCQSTSTDNEFVCSTQTDWHQLGLTTAQKGKSVRAFDNYKAQCGDALPQNAQDLYLDGFTIGIKEYCTYENGFELAQKDIENPNVCPFEIRAEFDKGYKIGYLDRREKKENADYAERELERRALQNRNGQSSTGQ</sequence>
<organism evidence="1 2">
    <name type="scientific">Pseudoalteromonas spongiae</name>
    <dbReference type="NCBI Taxonomy" id="298657"/>
    <lineage>
        <taxon>Bacteria</taxon>
        <taxon>Pseudomonadati</taxon>
        <taxon>Pseudomonadota</taxon>
        <taxon>Gammaproteobacteria</taxon>
        <taxon>Alteromonadales</taxon>
        <taxon>Pseudoalteromonadaceae</taxon>
        <taxon>Pseudoalteromonas</taxon>
    </lineage>
</organism>
<gene>
    <name evidence="1" type="ORF">WAE96_17175</name>
</gene>
<evidence type="ECO:0000313" key="1">
    <source>
        <dbReference type="EMBL" id="MEI4551411.1"/>
    </source>
</evidence>
<dbReference type="InterPro" id="IPR021242">
    <property type="entry name" value="DUF2799"/>
</dbReference>
<dbReference type="Proteomes" id="UP001382455">
    <property type="component" value="Unassembled WGS sequence"/>
</dbReference>
<proteinExistence type="predicted"/>
<dbReference type="PROSITE" id="PS51257">
    <property type="entry name" value="PROKAR_LIPOPROTEIN"/>
    <property type="match status" value="1"/>
</dbReference>
<protein>
    <submittedName>
        <fullName evidence="1">DUF2799 domain-containing protein</fullName>
    </submittedName>
</protein>
<dbReference type="RefSeq" id="WP_336436392.1">
    <property type="nucleotide sequence ID" value="NZ_JBAWKS010000002.1"/>
</dbReference>